<keyword evidence="9" id="KW-0547">Nucleotide-binding</keyword>
<dbReference type="InterPro" id="IPR035891">
    <property type="entry name" value="CheY-binding_CheA"/>
</dbReference>
<dbReference type="Gene3D" id="2.30.30.40">
    <property type="entry name" value="SH3 Domains"/>
    <property type="match status" value="1"/>
</dbReference>
<dbReference type="eggNOG" id="COG2198">
    <property type="taxonomic scope" value="Bacteria"/>
</dbReference>
<dbReference type="InterPro" id="IPR037006">
    <property type="entry name" value="CheA-like_homodim_sf"/>
</dbReference>
<dbReference type="Pfam" id="PF02895">
    <property type="entry name" value="H-kinase_dim"/>
    <property type="match status" value="1"/>
</dbReference>
<evidence type="ECO:0000256" key="11">
    <source>
        <dbReference type="ARBA" id="ARBA00022840"/>
    </source>
</evidence>
<dbReference type="OrthoDB" id="9803176at2"/>
<dbReference type="SMART" id="SM00073">
    <property type="entry name" value="HPT"/>
    <property type="match status" value="1"/>
</dbReference>
<dbReference type="InterPro" id="IPR004358">
    <property type="entry name" value="Sig_transdc_His_kin-like_C"/>
</dbReference>
<dbReference type="InterPro" id="IPR051315">
    <property type="entry name" value="Bact_Chemotaxis_CheA"/>
</dbReference>
<evidence type="ECO:0000313" key="19">
    <source>
        <dbReference type="EMBL" id="AEB14513.1"/>
    </source>
</evidence>
<gene>
    <name evidence="19" type="ordered locus">Tresu_1614</name>
</gene>
<dbReference type="Pfam" id="PF01584">
    <property type="entry name" value="CheW"/>
    <property type="match status" value="1"/>
</dbReference>
<keyword evidence="20" id="KW-1185">Reference proteome</keyword>
<evidence type="ECO:0000256" key="14">
    <source>
        <dbReference type="PROSITE-ProRule" id="PRU00110"/>
    </source>
</evidence>
<dbReference type="Gene3D" id="3.30.70.1110">
    <property type="entry name" value="Histidine kinase CheA-like, P2 response regulator-binding domain"/>
    <property type="match status" value="1"/>
</dbReference>
<feature type="region of interest" description="Disordered" evidence="15">
    <location>
        <begin position="304"/>
        <end position="345"/>
    </location>
</feature>
<accession>F2NVS6</accession>
<dbReference type="GO" id="GO:0005524">
    <property type="term" value="F:ATP binding"/>
    <property type="evidence" value="ECO:0007669"/>
    <property type="project" value="UniProtKB-KW"/>
</dbReference>
<feature type="domain" description="Histidine kinase" evidence="16">
    <location>
        <begin position="419"/>
        <end position="656"/>
    </location>
</feature>
<dbReference type="Pfam" id="PF02518">
    <property type="entry name" value="HATPase_c"/>
    <property type="match status" value="1"/>
</dbReference>
<evidence type="ECO:0000256" key="9">
    <source>
        <dbReference type="ARBA" id="ARBA00022741"/>
    </source>
</evidence>
<name>F2NVS6_TRES6</name>
<dbReference type="Gene3D" id="3.30.565.10">
    <property type="entry name" value="Histidine kinase-like ATPase, C-terminal domain"/>
    <property type="match status" value="1"/>
</dbReference>
<dbReference type="InterPro" id="IPR036061">
    <property type="entry name" value="CheW-like_dom_sf"/>
</dbReference>
<dbReference type="PROSITE" id="PS50851">
    <property type="entry name" value="CHEW"/>
    <property type="match status" value="1"/>
</dbReference>
<dbReference type="GeneID" id="302998772"/>
<evidence type="ECO:0000259" key="18">
    <source>
        <dbReference type="PROSITE" id="PS50894"/>
    </source>
</evidence>
<sequence>MSDYLDANNEELLKDFFSEAEQQVETLESNILVIENDPSNHDAIDEIFRAAHTLKGGSATVEMNELATFCHDVEDLLDALRSGLVVVSEPIVDVLLSSIDTIKAMLDARSNGSVYQEDITPIVQKINSFIPAKVPKKGAHVKLPSGMLGAAPAEKPVASEPKPAVQASSGMPPIPPLSDDEYTELKNAVPEDQKLWSVNVTFDESNPMNSVGGIQVFAALKNCGTVLKTVPDFEELYEDEFHPQVVYYVSSANQGSALEDAAFLDDVTLAVDAQPVSGASSAVAAPIAEQPPAQEKVQIAPVAEEQPEPAETTVASPAEENKTEPAQNNAQPAKKPAAGHAVNQSSILRVDSKRVDNLMNLVSETVITKAAFNQNGLHMADLQVKLQNLNLSFKEKHRRLMECMPKYIEELQNGGQMKEIMQKMTEEFGSMSSWFDAFETDFKSSSTKYRSTTQNLGRITGELQEGVMKIRMVPIGTIFNRFPRVVRDLSRDLGRKVNLVIEGEDTELDKTVVDDLLDPIMHCVRNSVDHGIEPPEQRKAIGKNETGTLTLRAANEGNMIVIDIIDDGTGIEVDKVREKAIKKGLISPNKILSNQDAYNLIFLPGFSTSDKISSVSGRGVGLDVVKTMVEKLKGTINVTSERGKGSKFSIRLPLTLAIIQGLLVRVGKEVYSIPVANVIESQRVKLDTINTIDNYEVLNVRNEVISILRLGRLFNIRKTDNDEYCFIVIVGSQEKKIGVMVDALIGEEDVVIKPLQDQFTSSPGIAGATVLGDGSVSLIIDVNQLLELGVKQELDAQQVREAEAIKSAAARG</sequence>
<keyword evidence="8" id="KW-0808">Transferase</keyword>
<evidence type="ECO:0000256" key="10">
    <source>
        <dbReference type="ARBA" id="ARBA00022777"/>
    </source>
</evidence>
<dbReference type="SUPFAM" id="SSF55874">
    <property type="entry name" value="ATPase domain of HSP90 chaperone/DNA topoisomerase II/histidine kinase"/>
    <property type="match status" value="1"/>
</dbReference>
<dbReference type="PROSITE" id="PS50109">
    <property type="entry name" value="HIS_KIN"/>
    <property type="match status" value="1"/>
</dbReference>
<dbReference type="SMART" id="SM00260">
    <property type="entry name" value="CheW"/>
    <property type="match status" value="1"/>
</dbReference>
<dbReference type="InterPro" id="IPR004105">
    <property type="entry name" value="CheA-like_dim"/>
</dbReference>
<evidence type="ECO:0000256" key="3">
    <source>
        <dbReference type="ARBA" id="ARBA00012438"/>
    </source>
</evidence>
<evidence type="ECO:0000259" key="17">
    <source>
        <dbReference type="PROSITE" id="PS50851"/>
    </source>
</evidence>
<dbReference type="SMART" id="SM00387">
    <property type="entry name" value="HATPase_c"/>
    <property type="match status" value="1"/>
</dbReference>
<dbReference type="SUPFAM" id="SSF50341">
    <property type="entry name" value="CheW-like"/>
    <property type="match status" value="1"/>
</dbReference>
<dbReference type="Pfam" id="PF01627">
    <property type="entry name" value="Hpt"/>
    <property type="match status" value="1"/>
</dbReference>
<evidence type="ECO:0000256" key="12">
    <source>
        <dbReference type="ARBA" id="ARBA00023012"/>
    </source>
</evidence>
<evidence type="ECO:0000256" key="8">
    <source>
        <dbReference type="ARBA" id="ARBA00022679"/>
    </source>
</evidence>
<evidence type="ECO:0000256" key="5">
    <source>
        <dbReference type="ARBA" id="ARBA00022490"/>
    </source>
</evidence>
<dbReference type="KEGG" id="tsu:Tresu_1614"/>
<dbReference type="InterPro" id="IPR005467">
    <property type="entry name" value="His_kinase_dom"/>
</dbReference>
<dbReference type="PANTHER" id="PTHR43395">
    <property type="entry name" value="SENSOR HISTIDINE KINASE CHEA"/>
    <property type="match status" value="1"/>
</dbReference>
<keyword evidence="11" id="KW-0067">ATP-binding</keyword>
<protein>
    <recommendedName>
        <fullName evidence="4">Chemotaxis protein CheA</fullName>
        <ecNumber evidence="3">2.7.13.3</ecNumber>
    </recommendedName>
</protein>
<dbReference type="STRING" id="869209.Tresu_1614"/>
<evidence type="ECO:0000256" key="6">
    <source>
        <dbReference type="ARBA" id="ARBA00022500"/>
    </source>
</evidence>
<dbReference type="eggNOG" id="COG0643">
    <property type="taxonomic scope" value="Bacteria"/>
</dbReference>
<dbReference type="SUPFAM" id="SSF47384">
    <property type="entry name" value="Homodimeric domain of signal transducing histidine kinase"/>
    <property type="match status" value="1"/>
</dbReference>
<evidence type="ECO:0000256" key="15">
    <source>
        <dbReference type="SAM" id="MobiDB-lite"/>
    </source>
</evidence>
<dbReference type="SUPFAM" id="SSF47226">
    <property type="entry name" value="Histidine-containing phosphotransfer domain, HPT domain"/>
    <property type="match status" value="1"/>
</dbReference>
<evidence type="ECO:0000256" key="1">
    <source>
        <dbReference type="ARBA" id="ARBA00000085"/>
    </source>
</evidence>
<keyword evidence="5" id="KW-0963">Cytoplasm</keyword>
<reference evidence="19 20" key="1">
    <citation type="journal article" date="2011" name="Stand. Genomic Sci.">
        <title>Complete genome sequence of Treponema succinifaciens type strain (6091).</title>
        <authorList>
            <person name="Han C."/>
            <person name="Gronow S."/>
            <person name="Teshima H."/>
            <person name="Lapidus A."/>
            <person name="Nolan M."/>
            <person name="Lucas S."/>
            <person name="Hammon N."/>
            <person name="Deshpande S."/>
            <person name="Cheng J.F."/>
            <person name="Zeytun A."/>
            <person name="Tapia R."/>
            <person name="Goodwin L."/>
            <person name="Pitluck S."/>
            <person name="Liolios K."/>
            <person name="Pagani I."/>
            <person name="Ivanova N."/>
            <person name="Mavromatis K."/>
            <person name="Mikhailova N."/>
            <person name="Huntemann M."/>
            <person name="Pati A."/>
            <person name="Chen A."/>
            <person name="Palaniappan K."/>
            <person name="Land M."/>
            <person name="Hauser L."/>
            <person name="Brambilla E.M."/>
            <person name="Rohde M."/>
            <person name="Goker M."/>
            <person name="Woyke T."/>
            <person name="Bristow J."/>
            <person name="Eisen J.A."/>
            <person name="Markowitz V."/>
            <person name="Hugenholtz P."/>
            <person name="Kyrpides N.C."/>
            <person name="Klenk H.P."/>
            <person name="Detter J.C."/>
        </authorList>
    </citation>
    <scope>NUCLEOTIDE SEQUENCE [LARGE SCALE GENOMIC DNA]</scope>
    <source>
        <strain evidence="20">ATCC 33096 / DSM 2489 / 6091</strain>
    </source>
</reference>
<organism evidence="19 20">
    <name type="scientific">Treponema succinifaciens (strain ATCC 33096 / DSM 2489 / 6091)</name>
    <dbReference type="NCBI Taxonomy" id="869209"/>
    <lineage>
        <taxon>Bacteria</taxon>
        <taxon>Pseudomonadati</taxon>
        <taxon>Spirochaetota</taxon>
        <taxon>Spirochaetia</taxon>
        <taxon>Spirochaetales</taxon>
        <taxon>Treponemataceae</taxon>
        <taxon>Treponema</taxon>
    </lineage>
</organism>
<reference evidence="20" key="2">
    <citation type="submission" date="2011-04" db="EMBL/GenBank/DDBJ databases">
        <title>The complete genome of chromosome of Treponema succinifaciens DSM 2489.</title>
        <authorList>
            <person name="Lucas S."/>
            <person name="Copeland A."/>
            <person name="Lapidus A."/>
            <person name="Bruce D."/>
            <person name="Goodwin L."/>
            <person name="Pitluck S."/>
            <person name="Peters L."/>
            <person name="Kyrpides N."/>
            <person name="Mavromatis K."/>
            <person name="Ivanova N."/>
            <person name="Ovchinnikova G."/>
            <person name="Teshima H."/>
            <person name="Detter J.C."/>
            <person name="Tapia R."/>
            <person name="Han C."/>
            <person name="Land M."/>
            <person name="Hauser L."/>
            <person name="Markowitz V."/>
            <person name="Cheng J.-F."/>
            <person name="Hugenholtz P."/>
            <person name="Woyke T."/>
            <person name="Wu D."/>
            <person name="Gronow S."/>
            <person name="Wellnitz S."/>
            <person name="Brambilla E."/>
            <person name="Klenk H.-P."/>
            <person name="Eisen J.A."/>
        </authorList>
    </citation>
    <scope>NUCLEOTIDE SEQUENCE [LARGE SCALE GENOMIC DNA]</scope>
    <source>
        <strain evidence="20">ATCC 33096 / DSM 2489 / 6091</strain>
    </source>
</reference>
<dbReference type="Gene3D" id="1.20.120.160">
    <property type="entry name" value="HPT domain"/>
    <property type="match status" value="1"/>
</dbReference>
<dbReference type="GO" id="GO:0006935">
    <property type="term" value="P:chemotaxis"/>
    <property type="evidence" value="ECO:0007669"/>
    <property type="project" value="UniProtKB-KW"/>
</dbReference>
<comment type="function">
    <text evidence="13">Involved in the transmission of sensory signals from the chemoreceptors to the flagellar motors. CheA is autophosphorylated; it can transfer its phosphate group to either CheB or CheY.</text>
</comment>
<feature type="modified residue" description="Phosphohistidine" evidence="14">
    <location>
        <position position="52"/>
    </location>
</feature>
<evidence type="ECO:0000256" key="13">
    <source>
        <dbReference type="ARBA" id="ARBA00035100"/>
    </source>
</evidence>
<comment type="catalytic activity">
    <reaction evidence="1">
        <text>ATP + protein L-histidine = ADP + protein N-phospho-L-histidine.</text>
        <dbReference type="EC" id="2.7.13.3"/>
    </reaction>
</comment>
<dbReference type="InterPro" id="IPR002545">
    <property type="entry name" value="CheW-lke_dom"/>
</dbReference>
<dbReference type="PROSITE" id="PS50894">
    <property type="entry name" value="HPT"/>
    <property type="match status" value="1"/>
</dbReference>
<evidence type="ECO:0000259" key="16">
    <source>
        <dbReference type="PROSITE" id="PS50109"/>
    </source>
</evidence>
<dbReference type="RefSeq" id="WP_013701794.1">
    <property type="nucleotide sequence ID" value="NC_015385.1"/>
</dbReference>
<feature type="compositionally biased region" description="Low complexity" evidence="15">
    <location>
        <begin position="304"/>
        <end position="315"/>
    </location>
</feature>
<dbReference type="InterPro" id="IPR036097">
    <property type="entry name" value="HisK_dim/P_sf"/>
</dbReference>
<dbReference type="PRINTS" id="PR00344">
    <property type="entry name" value="BCTRLSENSOR"/>
</dbReference>
<dbReference type="Gene3D" id="1.10.287.560">
    <property type="entry name" value="Histidine kinase CheA-like, homodimeric domain"/>
    <property type="match status" value="1"/>
</dbReference>
<dbReference type="InterPro" id="IPR036890">
    <property type="entry name" value="HATPase_C_sf"/>
</dbReference>
<feature type="domain" description="CheW-like" evidence="17">
    <location>
        <begin position="658"/>
        <end position="791"/>
    </location>
</feature>
<comment type="subcellular location">
    <subcellularLocation>
        <location evidence="2">Cytoplasm</location>
    </subcellularLocation>
</comment>
<dbReference type="InterPro" id="IPR037052">
    <property type="entry name" value="CheA-like_P2_sf"/>
</dbReference>
<dbReference type="SUPFAM" id="SSF55052">
    <property type="entry name" value="CheY-binding domain of CheA"/>
    <property type="match status" value="1"/>
</dbReference>
<feature type="domain" description="HPt" evidence="18">
    <location>
        <begin position="5"/>
        <end position="109"/>
    </location>
</feature>
<evidence type="ECO:0000256" key="4">
    <source>
        <dbReference type="ARBA" id="ARBA00021495"/>
    </source>
</evidence>
<dbReference type="FunFam" id="2.30.30.40:FF:000048">
    <property type="entry name" value="Chemotaxis protein CheA, putative"/>
    <property type="match status" value="1"/>
</dbReference>
<dbReference type="GO" id="GO:0005737">
    <property type="term" value="C:cytoplasm"/>
    <property type="evidence" value="ECO:0007669"/>
    <property type="project" value="UniProtKB-SubCell"/>
</dbReference>
<dbReference type="CDD" id="cd00088">
    <property type="entry name" value="HPT"/>
    <property type="match status" value="1"/>
</dbReference>
<dbReference type="FunFam" id="3.30.565.10:FF:000016">
    <property type="entry name" value="Chemotaxis protein CheA, putative"/>
    <property type="match status" value="1"/>
</dbReference>
<dbReference type="AlphaFoldDB" id="F2NVS6"/>
<dbReference type="InterPro" id="IPR036641">
    <property type="entry name" value="HPT_dom_sf"/>
</dbReference>
<evidence type="ECO:0000256" key="2">
    <source>
        <dbReference type="ARBA" id="ARBA00004496"/>
    </source>
</evidence>
<dbReference type="CDD" id="cd00731">
    <property type="entry name" value="CheA_reg"/>
    <property type="match status" value="1"/>
</dbReference>
<dbReference type="Proteomes" id="UP000006852">
    <property type="component" value="Chromosome"/>
</dbReference>
<keyword evidence="12" id="KW-0902">Two-component regulatory system</keyword>
<dbReference type="EMBL" id="CP002631">
    <property type="protein sequence ID" value="AEB14513.1"/>
    <property type="molecule type" value="Genomic_DNA"/>
</dbReference>
<dbReference type="HOGENOM" id="CLU_000650_3_6_12"/>
<dbReference type="CDD" id="cd16916">
    <property type="entry name" value="HATPase_CheA-like"/>
    <property type="match status" value="1"/>
</dbReference>
<dbReference type="InterPro" id="IPR010808">
    <property type="entry name" value="CheA_P2-bd"/>
</dbReference>
<dbReference type="GO" id="GO:0000155">
    <property type="term" value="F:phosphorelay sensor kinase activity"/>
    <property type="evidence" value="ECO:0007669"/>
    <property type="project" value="InterPro"/>
</dbReference>
<keyword evidence="6" id="KW-0145">Chemotaxis</keyword>
<proteinExistence type="predicted"/>
<evidence type="ECO:0000313" key="20">
    <source>
        <dbReference type="Proteomes" id="UP000006852"/>
    </source>
</evidence>
<dbReference type="PANTHER" id="PTHR43395:SF10">
    <property type="entry name" value="CHEMOTAXIS PROTEIN CHEA"/>
    <property type="match status" value="1"/>
</dbReference>
<keyword evidence="10 19" id="KW-0418">Kinase</keyword>
<keyword evidence="7 14" id="KW-0597">Phosphoprotein</keyword>
<dbReference type="InterPro" id="IPR003594">
    <property type="entry name" value="HATPase_dom"/>
</dbReference>
<dbReference type="InterPro" id="IPR008207">
    <property type="entry name" value="Sig_transdc_His_kin_Hpt_dom"/>
</dbReference>
<dbReference type="Pfam" id="PF07194">
    <property type="entry name" value="P2"/>
    <property type="match status" value="1"/>
</dbReference>
<evidence type="ECO:0000256" key="7">
    <source>
        <dbReference type="ARBA" id="ARBA00022553"/>
    </source>
</evidence>
<dbReference type="SMART" id="SM01231">
    <property type="entry name" value="H-kinase_dim"/>
    <property type="match status" value="1"/>
</dbReference>
<dbReference type="EC" id="2.7.13.3" evidence="3"/>